<dbReference type="Gene3D" id="3.90.79.10">
    <property type="entry name" value="Nucleoside Triphosphate Pyrophosphohydrolase"/>
    <property type="match status" value="1"/>
</dbReference>
<dbReference type="PANTHER" id="PTHR12992:SF24">
    <property type="entry name" value="PEROXISOMAL COENZYME A DIPHOSPHATASE NUDT7"/>
    <property type="match status" value="1"/>
</dbReference>
<dbReference type="PANTHER" id="PTHR12992">
    <property type="entry name" value="NUDIX HYDROLASE"/>
    <property type="match status" value="1"/>
</dbReference>
<evidence type="ECO:0000256" key="2">
    <source>
        <dbReference type="ARBA" id="ARBA00001946"/>
    </source>
</evidence>
<dbReference type="STRING" id="45351.A7RHD4"/>
<dbReference type="GO" id="GO:0046872">
    <property type="term" value="F:metal ion binding"/>
    <property type="evidence" value="ECO:0007669"/>
    <property type="project" value="UniProtKB-KW"/>
</dbReference>
<dbReference type="Pfam" id="PF00293">
    <property type="entry name" value="NUDIX"/>
    <property type="match status" value="1"/>
</dbReference>
<evidence type="ECO:0000259" key="8">
    <source>
        <dbReference type="PROSITE" id="PS51462"/>
    </source>
</evidence>
<accession>A7RHD4</accession>
<dbReference type="GO" id="GO:0010945">
    <property type="term" value="F:coenzyme A diphosphatase activity"/>
    <property type="evidence" value="ECO:0007669"/>
    <property type="project" value="InterPro"/>
</dbReference>
<dbReference type="PhylomeDB" id="A7RHD4"/>
<dbReference type="OMA" id="HSFHFVD"/>
<proteinExistence type="predicted"/>
<keyword evidence="7" id="KW-1133">Transmembrane helix</keyword>
<dbReference type="OrthoDB" id="206213at2759"/>
<evidence type="ECO:0000256" key="3">
    <source>
        <dbReference type="ARBA" id="ARBA00022723"/>
    </source>
</evidence>
<protein>
    <recommendedName>
        <fullName evidence="8">Nudix hydrolase domain-containing protein</fullName>
    </recommendedName>
</protein>
<keyword evidence="4" id="KW-0378">Hydrolase</keyword>
<feature type="transmembrane region" description="Helical" evidence="7">
    <location>
        <begin position="193"/>
        <end position="213"/>
    </location>
</feature>
<dbReference type="FunFam" id="3.90.79.10:FF:000125">
    <property type="entry name" value="Probable nudix hydrolase C6G9.05"/>
    <property type="match status" value="1"/>
</dbReference>
<keyword evidence="3" id="KW-0479">Metal-binding</keyword>
<name>A7RHD4_NEMVE</name>
<dbReference type="HOGENOM" id="CLU_040940_6_0_1"/>
<comment type="cofactor">
    <cofactor evidence="1">
        <name>Mn(2+)</name>
        <dbReference type="ChEBI" id="CHEBI:29035"/>
    </cofactor>
</comment>
<dbReference type="CDD" id="cd03426">
    <property type="entry name" value="NUDIX_CoAse_Nudt7"/>
    <property type="match status" value="1"/>
</dbReference>
<keyword evidence="7" id="KW-0812">Transmembrane</keyword>
<keyword evidence="6" id="KW-0464">Manganese</keyword>
<dbReference type="EMBL" id="DS469510">
    <property type="protein sequence ID" value="EDO49326.1"/>
    <property type="molecule type" value="Genomic_DNA"/>
</dbReference>
<evidence type="ECO:0000256" key="4">
    <source>
        <dbReference type="ARBA" id="ARBA00022801"/>
    </source>
</evidence>
<gene>
    <name evidence="9" type="ORF">NEMVEDRAFT_v1g197163</name>
</gene>
<evidence type="ECO:0000313" key="9">
    <source>
        <dbReference type="EMBL" id="EDO49326.1"/>
    </source>
</evidence>
<organism evidence="9 10">
    <name type="scientific">Nematostella vectensis</name>
    <name type="common">Starlet sea anemone</name>
    <dbReference type="NCBI Taxonomy" id="45351"/>
    <lineage>
        <taxon>Eukaryota</taxon>
        <taxon>Metazoa</taxon>
        <taxon>Cnidaria</taxon>
        <taxon>Anthozoa</taxon>
        <taxon>Hexacorallia</taxon>
        <taxon>Actiniaria</taxon>
        <taxon>Edwardsiidae</taxon>
        <taxon>Nematostella</taxon>
    </lineage>
</organism>
<evidence type="ECO:0000256" key="5">
    <source>
        <dbReference type="ARBA" id="ARBA00022842"/>
    </source>
</evidence>
<keyword evidence="10" id="KW-1185">Reference proteome</keyword>
<dbReference type="GO" id="GO:0015938">
    <property type="term" value="P:coenzyme A catabolic process"/>
    <property type="evidence" value="ECO:0000318"/>
    <property type="project" value="GO_Central"/>
</dbReference>
<reference evidence="9 10" key="1">
    <citation type="journal article" date="2007" name="Science">
        <title>Sea anemone genome reveals ancestral eumetazoan gene repertoire and genomic organization.</title>
        <authorList>
            <person name="Putnam N.H."/>
            <person name="Srivastava M."/>
            <person name="Hellsten U."/>
            <person name="Dirks B."/>
            <person name="Chapman J."/>
            <person name="Salamov A."/>
            <person name="Terry A."/>
            <person name="Shapiro H."/>
            <person name="Lindquist E."/>
            <person name="Kapitonov V.V."/>
            <person name="Jurka J."/>
            <person name="Genikhovich G."/>
            <person name="Grigoriev I.V."/>
            <person name="Lucas S.M."/>
            <person name="Steele R.E."/>
            <person name="Finnerty J.R."/>
            <person name="Technau U."/>
            <person name="Martindale M.Q."/>
            <person name="Rokhsar D.S."/>
        </authorList>
    </citation>
    <scope>NUCLEOTIDE SEQUENCE [LARGE SCALE GENOMIC DNA]</scope>
    <source>
        <strain evidence="10">CH2 X CH6</strain>
    </source>
</reference>
<dbReference type="KEGG" id="nve:5521488"/>
<dbReference type="InterPro" id="IPR000086">
    <property type="entry name" value="NUDIX_hydrolase_dom"/>
</dbReference>
<keyword evidence="5" id="KW-0460">Magnesium</keyword>
<evidence type="ECO:0000313" key="10">
    <source>
        <dbReference type="Proteomes" id="UP000001593"/>
    </source>
</evidence>
<sequence length="248" mass="28287">MADDSAKNLPPLAECKARIFQYKESEFNKGKSTRTVYPRNFSIAAVLILLVFKNNKFYLRLTRRSENLRSHKGQVVFPGGKNDDSDQDIVETALREAQEEIGLPKESVEIITVLSPSWIRRNKVYPVLGFLKHGFHVKMNKFEVDAVFDAPLEFFLSKEHHFPSSFDTGMGPFNYHAFSYQAMSSDVLSGSETSFIIFGFTAGFCVTIAIIVMNRLPPFQLHDIPKDYNLQAYMNWLSKASEYCTSKL</sequence>
<keyword evidence="7" id="KW-0472">Membrane</keyword>
<evidence type="ECO:0000256" key="7">
    <source>
        <dbReference type="SAM" id="Phobius"/>
    </source>
</evidence>
<dbReference type="SUPFAM" id="SSF55811">
    <property type="entry name" value="Nudix"/>
    <property type="match status" value="1"/>
</dbReference>
<dbReference type="InParanoid" id="A7RHD4"/>
<dbReference type="PROSITE" id="PS51462">
    <property type="entry name" value="NUDIX"/>
    <property type="match status" value="1"/>
</dbReference>
<dbReference type="AlphaFoldDB" id="A7RHD4"/>
<dbReference type="InterPro" id="IPR015797">
    <property type="entry name" value="NUDIX_hydrolase-like_dom_sf"/>
</dbReference>
<dbReference type="eggNOG" id="KOG3069">
    <property type="taxonomic scope" value="Eukaryota"/>
</dbReference>
<dbReference type="Proteomes" id="UP000001593">
    <property type="component" value="Unassembled WGS sequence"/>
</dbReference>
<dbReference type="InterPro" id="IPR045121">
    <property type="entry name" value="CoAse"/>
</dbReference>
<evidence type="ECO:0000256" key="6">
    <source>
        <dbReference type="ARBA" id="ARBA00023211"/>
    </source>
</evidence>
<feature type="domain" description="Nudix hydrolase" evidence="8">
    <location>
        <begin position="41"/>
        <end position="176"/>
    </location>
</feature>
<comment type="cofactor">
    <cofactor evidence="2">
        <name>Mg(2+)</name>
        <dbReference type="ChEBI" id="CHEBI:18420"/>
    </cofactor>
</comment>
<evidence type="ECO:0000256" key="1">
    <source>
        <dbReference type="ARBA" id="ARBA00001936"/>
    </source>
</evidence>
<feature type="transmembrane region" description="Helical" evidence="7">
    <location>
        <begin position="41"/>
        <end position="59"/>
    </location>
</feature>